<dbReference type="PANTHER" id="PTHR43272:SF83">
    <property type="entry name" value="ACYL-COA SYNTHETASE LONG-CHAIN, ISOFORM J"/>
    <property type="match status" value="1"/>
</dbReference>
<evidence type="ECO:0000256" key="5">
    <source>
        <dbReference type="ARBA" id="ARBA00022840"/>
    </source>
</evidence>
<keyword evidence="4" id="KW-0443">Lipid metabolism</keyword>
<evidence type="ECO:0000256" key="6">
    <source>
        <dbReference type="ARBA" id="ARBA00026121"/>
    </source>
</evidence>
<dbReference type="GO" id="GO:0005524">
    <property type="term" value="F:ATP binding"/>
    <property type="evidence" value="ECO:0007669"/>
    <property type="project" value="UniProtKB-KW"/>
</dbReference>
<evidence type="ECO:0000256" key="1">
    <source>
        <dbReference type="ARBA" id="ARBA00006432"/>
    </source>
</evidence>
<dbReference type="GO" id="GO:0030182">
    <property type="term" value="P:neuron differentiation"/>
    <property type="evidence" value="ECO:0007669"/>
    <property type="project" value="TreeGrafter"/>
</dbReference>
<protein>
    <recommendedName>
        <fullName evidence="6">long-chain-fatty-acid--CoA ligase</fullName>
        <ecNumber evidence="6">6.2.1.3</ecNumber>
    </recommendedName>
</protein>
<evidence type="ECO:0000256" key="4">
    <source>
        <dbReference type="ARBA" id="ARBA00022832"/>
    </source>
</evidence>
<dbReference type="GO" id="GO:0005811">
    <property type="term" value="C:lipid droplet"/>
    <property type="evidence" value="ECO:0007669"/>
    <property type="project" value="TreeGrafter"/>
</dbReference>
<evidence type="ECO:0000256" key="2">
    <source>
        <dbReference type="ARBA" id="ARBA00022598"/>
    </source>
</evidence>
<dbReference type="PROSITE" id="PS00455">
    <property type="entry name" value="AMP_BINDING"/>
    <property type="match status" value="1"/>
</dbReference>
<dbReference type="InterPro" id="IPR020845">
    <property type="entry name" value="AMP-binding_CS"/>
</dbReference>
<sequence>MRSSWSWASEAFVLLIRCIVSSYTFITLPLYYVIQKPWKVKENYTKLRAKPLNQGEEDFIVYRSVTTISNVHAKFIQDKVDTMEKVFCSAVSQHRNKPALGTRVILSEEDELQPDGKIFKKFLLGGFQWRTYIQMNTEAENFGRGLRELGLKPFENVVIFAETRAEWLIAAIGCMKQNMPIVTLYASLGDDALIHGINETDVSCIVTSQQLLEKFKNILPSTANVNLLIVMEDALKPLELDGYGTAVRVRSYQEVIRRGDEASKTGLFSGAFHLPKPGDTAIIMYTSGSTGAPKGVIMSHQNIVNAMLSYTDVGPLYKNDVYMAFLPLAHVLEFISESLWMLFGIPIGYSTPLTMTDESSKIQRGCQGDASVLRPTIIACVPLVLDRIQKKIKEKIEGGPTFKKAIFNLAMEYKDEWIYHGYNTPILNATLFKPIRAFLGGRIRFVLSGGAPLAPETHKFMKMTLCCPVLQGYGLTETCAATTLMDFDDNSWGTTGGPLTCCDIKLVSWVEGDYRIKDWPNPRGEIHIGGSNVAVGYFKQPEKTLKAFYEENGRRWFRTGDIGEFTQEGFLKVIDRQKDLVKLQHGEYVSLGKVETELKINSLVDNICINADPTKMFPVALLVPNFDQLKNLAEKSGIELETIEDVSNHPRRQQMEQLVLKELQKHAVKCRLQKFEVPQALTLLSDIWTPDTGLVTAAFKLKRKNIQDHYQFLINRMYF</sequence>
<accession>A0A0N8B938</accession>
<keyword evidence="5" id="KW-0067">ATP-binding</keyword>
<dbReference type="InterPro" id="IPR000873">
    <property type="entry name" value="AMP-dep_synth/lig_dom"/>
</dbReference>
<evidence type="ECO:0000256" key="7">
    <source>
        <dbReference type="ARBA" id="ARBA00036813"/>
    </source>
</evidence>
<evidence type="ECO:0000313" key="8">
    <source>
        <dbReference type="EMBL" id="JAN27686.1"/>
    </source>
</evidence>
<keyword evidence="3" id="KW-0547">Nucleotide-binding</keyword>
<keyword evidence="4" id="KW-0276">Fatty acid metabolism</keyword>
<comment type="similarity">
    <text evidence="1">Belongs to the ATP-dependent AMP-binding enzyme family.</text>
</comment>
<dbReference type="OrthoDB" id="1700726at2759"/>
<dbReference type="InterPro" id="IPR042099">
    <property type="entry name" value="ANL_N_sf"/>
</dbReference>
<dbReference type="Gene3D" id="3.40.50.12780">
    <property type="entry name" value="N-terminal domain of ligase-like"/>
    <property type="match status" value="1"/>
</dbReference>
<dbReference type="GO" id="GO:0090433">
    <property type="term" value="F:palmitoyl-CoA ligase activity"/>
    <property type="evidence" value="ECO:0007669"/>
    <property type="project" value="TreeGrafter"/>
</dbReference>
<dbReference type="AlphaFoldDB" id="A0A0N8B938"/>
<dbReference type="GO" id="GO:0035336">
    <property type="term" value="P:long-chain fatty-acyl-CoA metabolic process"/>
    <property type="evidence" value="ECO:0007669"/>
    <property type="project" value="TreeGrafter"/>
</dbReference>
<dbReference type="GO" id="GO:0005783">
    <property type="term" value="C:endoplasmic reticulum"/>
    <property type="evidence" value="ECO:0007669"/>
    <property type="project" value="TreeGrafter"/>
</dbReference>
<dbReference type="GO" id="GO:0005886">
    <property type="term" value="C:plasma membrane"/>
    <property type="evidence" value="ECO:0007669"/>
    <property type="project" value="TreeGrafter"/>
</dbReference>
<dbReference type="EC" id="6.2.1.3" evidence="6"/>
<keyword evidence="2 8" id="KW-0436">Ligase</keyword>
<reference evidence="8" key="1">
    <citation type="submission" date="2015-10" db="EMBL/GenBank/DDBJ databases">
        <title>EvidentialGene: Evidence-directed Construction of Complete mRNA Transcriptomes without Genomes.</title>
        <authorList>
            <person name="Gilbert D.G."/>
        </authorList>
    </citation>
    <scope>NUCLEOTIDE SEQUENCE</scope>
</reference>
<evidence type="ECO:0000256" key="3">
    <source>
        <dbReference type="ARBA" id="ARBA00022741"/>
    </source>
</evidence>
<organism evidence="8">
    <name type="scientific">Daphnia magna</name>
    <dbReference type="NCBI Taxonomy" id="35525"/>
    <lineage>
        <taxon>Eukaryota</taxon>
        <taxon>Metazoa</taxon>
        <taxon>Ecdysozoa</taxon>
        <taxon>Arthropoda</taxon>
        <taxon>Crustacea</taxon>
        <taxon>Branchiopoda</taxon>
        <taxon>Diplostraca</taxon>
        <taxon>Cladocera</taxon>
        <taxon>Anomopoda</taxon>
        <taxon>Daphniidae</taxon>
        <taxon>Daphnia</taxon>
    </lineage>
</organism>
<name>A0A0N8B938_9CRUS</name>
<dbReference type="Pfam" id="PF00501">
    <property type="entry name" value="AMP-binding"/>
    <property type="match status" value="1"/>
</dbReference>
<dbReference type="EMBL" id="GDIQ01067051">
    <property type="protein sequence ID" value="JAN27686.1"/>
    <property type="molecule type" value="Transcribed_RNA"/>
</dbReference>
<dbReference type="SUPFAM" id="SSF56801">
    <property type="entry name" value="Acetyl-CoA synthetase-like"/>
    <property type="match status" value="1"/>
</dbReference>
<dbReference type="PANTHER" id="PTHR43272">
    <property type="entry name" value="LONG-CHAIN-FATTY-ACID--COA LIGASE"/>
    <property type="match status" value="1"/>
</dbReference>
<comment type="catalytic activity">
    <reaction evidence="7">
        <text>a long-chain fatty acid + ATP + CoA = a long-chain fatty acyl-CoA + AMP + diphosphate</text>
        <dbReference type="Rhea" id="RHEA:15421"/>
        <dbReference type="ChEBI" id="CHEBI:30616"/>
        <dbReference type="ChEBI" id="CHEBI:33019"/>
        <dbReference type="ChEBI" id="CHEBI:57287"/>
        <dbReference type="ChEBI" id="CHEBI:57560"/>
        <dbReference type="ChEBI" id="CHEBI:83139"/>
        <dbReference type="ChEBI" id="CHEBI:456215"/>
        <dbReference type="EC" id="6.2.1.3"/>
    </reaction>
</comment>
<proteinExistence type="inferred from homology"/>